<evidence type="ECO:0000313" key="3">
    <source>
        <dbReference type="Proteomes" id="UP001174694"/>
    </source>
</evidence>
<dbReference type="InterPro" id="IPR052523">
    <property type="entry name" value="Trichothecene_AcTrans"/>
</dbReference>
<evidence type="ECO:0000313" key="2">
    <source>
        <dbReference type="EMBL" id="KAJ9132359.1"/>
    </source>
</evidence>
<feature type="domain" description="N-acetyltransferase" evidence="1">
    <location>
        <begin position="149"/>
        <end position="232"/>
    </location>
</feature>
<dbReference type="InterPro" id="IPR000182">
    <property type="entry name" value="GNAT_dom"/>
</dbReference>
<dbReference type="PANTHER" id="PTHR42791">
    <property type="entry name" value="GNAT FAMILY ACETYLTRANSFERASE"/>
    <property type="match status" value="1"/>
</dbReference>
<dbReference type="SUPFAM" id="SSF55729">
    <property type="entry name" value="Acyl-CoA N-acyltransferases (Nat)"/>
    <property type="match status" value="1"/>
</dbReference>
<keyword evidence="3" id="KW-1185">Reference proteome</keyword>
<dbReference type="AlphaFoldDB" id="A0AA38RJU5"/>
<reference evidence="2" key="1">
    <citation type="submission" date="2022-07" db="EMBL/GenBank/DDBJ databases">
        <title>Fungi with potential for degradation of polypropylene.</title>
        <authorList>
            <person name="Gostincar C."/>
        </authorList>
    </citation>
    <scope>NUCLEOTIDE SEQUENCE</scope>
    <source>
        <strain evidence="2">EXF-13308</strain>
    </source>
</reference>
<dbReference type="PROSITE" id="PS51186">
    <property type="entry name" value="GNAT"/>
    <property type="match status" value="1"/>
</dbReference>
<accession>A0AA38RJU5</accession>
<evidence type="ECO:0000259" key="1">
    <source>
        <dbReference type="PROSITE" id="PS51186"/>
    </source>
</evidence>
<dbReference type="Proteomes" id="UP001174694">
    <property type="component" value="Unassembled WGS sequence"/>
</dbReference>
<dbReference type="Gene3D" id="3.40.630.30">
    <property type="match status" value="1"/>
</dbReference>
<dbReference type="InterPro" id="IPR016181">
    <property type="entry name" value="Acyl_CoA_acyltransferase"/>
</dbReference>
<organism evidence="2 3">
    <name type="scientific">Pleurostoma richardsiae</name>
    <dbReference type="NCBI Taxonomy" id="41990"/>
    <lineage>
        <taxon>Eukaryota</taxon>
        <taxon>Fungi</taxon>
        <taxon>Dikarya</taxon>
        <taxon>Ascomycota</taxon>
        <taxon>Pezizomycotina</taxon>
        <taxon>Sordariomycetes</taxon>
        <taxon>Sordariomycetidae</taxon>
        <taxon>Calosphaeriales</taxon>
        <taxon>Pleurostomataceae</taxon>
        <taxon>Pleurostoma</taxon>
    </lineage>
</organism>
<comment type="caution">
    <text evidence="2">The sequence shown here is derived from an EMBL/GenBank/DDBJ whole genome shotgun (WGS) entry which is preliminary data.</text>
</comment>
<protein>
    <submittedName>
        <fullName evidence="2">Acyl-CoA N-acyltransferase</fullName>
    </submittedName>
</protein>
<dbReference type="Pfam" id="PF13508">
    <property type="entry name" value="Acetyltransf_7"/>
    <property type="match status" value="1"/>
</dbReference>
<proteinExistence type="predicted"/>
<dbReference type="PANTHER" id="PTHR42791:SF2">
    <property type="entry name" value="N-ACETYLTRANSFERASE DOMAIN-CONTAINING PROTEIN"/>
    <property type="match status" value="1"/>
</dbReference>
<gene>
    <name evidence="2" type="ORF">NKR23_g11274</name>
</gene>
<dbReference type="EMBL" id="JANBVO010000058">
    <property type="protein sequence ID" value="KAJ9132359.1"/>
    <property type="molecule type" value="Genomic_DNA"/>
</dbReference>
<name>A0AA38RJU5_9PEZI</name>
<dbReference type="GO" id="GO:0016747">
    <property type="term" value="F:acyltransferase activity, transferring groups other than amino-acyl groups"/>
    <property type="evidence" value="ECO:0007669"/>
    <property type="project" value="InterPro"/>
</dbReference>
<sequence length="234" mass="26493">MSLFIVTGCTVADAEALARNNMSAFWTDSNWRALWNRGQTLDFIIEQSVKRMPRNLLRDRESLRHLKALDPNTGRLVGYARWILPDDHLNTEPTGEPVWVDGRVPNVSPEERLAFERLAGTANWHHNHAMDHLDVPVTAMKAALISKKQYIVLDYLAVHPENKRKGIATALVEAGIAKARQLGLDILVTAFKQGFYVYRKLGFETLDQIIQDDSMYGGDGEYAVYFMEYAVSKA</sequence>
<dbReference type="CDD" id="cd04301">
    <property type="entry name" value="NAT_SF"/>
    <property type="match status" value="1"/>
</dbReference>